<protein>
    <recommendedName>
        <fullName evidence="3">DUF2993 domain-containing protein</fullName>
    </recommendedName>
</protein>
<dbReference type="Pfam" id="PF11209">
    <property type="entry name" value="LmeA"/>
    <property type="match status" value="1"/>
</dbReference>
<dbReference type="InterPro" id="IPR021373">
    <property type="entry name" value="DUF2993"/>
</dbReference>
<dbReference type="EMBL" id="BBPA01000021">
    <property type="protein sequence ID" value="GAL92461.1"/>
    <property type="molecule type" value="Genomic_DNA"/>
</dbReference>
<gene>
    <name evidence="1" type="ORF">N44_01019</name>
</gene>
<evidence type="ECO:0008006" key="3">
    <source>
        <dbReference type="Google" id="ProtNLM"/>
    </source>
</evidence>
<name>A0A0A1VT58_MICAE</name>
<reference evidence="2" key="1">
    <citation type="journal article" date="2015" name="Genome">
        <title>Whole Genome Sequence of the Non-Microcystin-Producing Microcystis aeruginosa Strain NIES-44.</title>
        <authorList>
            <person name="Okano K."/>
            <person name="Miyata N."/>
            <person name="Ozaki Y."/>
        </authorList>
    </citation>
    <scope>NUCLEOTIDE SEQUENCE [LARGE SCALE GENOMIC DNA]</scope>
    <source>
        <strain evidence="2">NIES-44</strain>
    </source>
</reference>
<dbReference type="Proteomes" id="UP000030321">
    <property type="component" value="Unassembled WGS sequence"/>
</dbReference>
<comment type="caution">
    <text evidence="1">The sequence shown here is derived from an EMBL/GenBank/DDBJ whole genome shotgun (WGS) entry which is preliminary data.</text>
</comment>
<evidence type="ECO:0000313" key="1">
    <source>
        <dbReference type="EMBL" id="GAL92461.1"/>
    </source>
</evidence>
<accession>A0A0A1VT58</accession>
<sequence>MEWLTITLASVLTLLTPAGAIIDTVLAHTLRSQVQKVEQLAVRVDNTPNYQALQGKIARVRISARGIYPRADVRIEKIELETEPISLDLRQLQQKNGSLAAALRRPAAGALHLVLTETNVNQALQSAAVKEPIQTLINNLIPSREELGSTKYQLSQANFNFLNNNRVALSLQLETQRPDGPAASLDLSLEVGFKLVQGRKIELIDPTATLNGRRISSRLLKGFAEGISAQLDLKNFEKQGIIARLLQLQIDDDKLSIAAFGSIEPRSGNPN</sequence>
<organism evidence="1 2">
    <name type="scientific">Microcystis aeruginosa NIES-44</name>
    <dbReference type="NCBI Taxonomy" id="449439"/>
    <lineage>
        <taxon>Bacteria</taxon>
        <taxon>Bacillati</taxon>
        <taxon>Cyanobacteriota</taxon>
        <taxon>Cyanophyceae</taxon>
        <taxon>Oscillatoriophycideae</taxon>
        <taxon>Chroococcales</taxon>
        <taxon>Microcystaceae</taxon>
        <taxon>Microcystis</taxon>
    </lineage>
</organism>
<evidence type="ECO:0000313" key="2">
    <source>
        <dbReference type="Proteomes" id="UP000030321"/>
    </source>
</evidence>
<proteinExistence type="predicted"/>
<dbReference type="RefSeq" id="WP_045358289.1">
    <property type="nucleotide sequence ID" value="NZ_BBPA01000021.1"/>
</dbReference>
<dbReference type="AlphaFoldDB" id="A0A0A1VT58"/>